<organism evidence="2 3">
    <name type="scientific">Pseudorhodoferax soli</name>
    <dbReference type="NCBI Taxonomy" id="545864"/>
    <lineage>
        <taxon>Bacteria</taxon>
        <taxon>Pseudomonadati</taxon>
        <taxon>Pseudomonadota</taxon>
        <taxon>Betaproteobacteria</taxon>
        <taxon>Burkholderiales</taxon>
        <taxon>Comamonadaceae</taxon>
    </lineage>
</organism>
<dbReference type="PROSITE" id="PS51257">
    <property type="entry name" value="PROKAR_LIPOPROTEIN"/>
    <property type="match status" value="1"/>
</dbReference>
<dbReference type="AlphaFoldDB" id="A0A368XXL3"/>
<protein>
    <recommendedName>
        <fullName evidence="4">DUF4410 domain-containing protein</fullName>
    </recommendedName>
</protein>
<keyword evidence="1" id="KW-0732">Signal</keyword>
<dbReference type="Proteomes" id="UP000252884">
    <property type="component" value="Unassembled WGS sequence"/>
</dbReference>
<dbReference type="RefSeq" id="WP_147282853.1">
    <property type="nucleotide sequence ID" value="NZ_QPJK01000003.1"/>
</dbReference>
<name>A0A368XXL3_9BURK</name>
<accession>A0A368XXL3</accession>
<reference evidence="2 3" key="1">
    <citation type="submission" date="2018-07" db="EMBL/GenBank/DDBJ databases">
        <title>Genomic Encyclopedia of Type Strains, Phase IV (KMG-IV): sequencing the most valuable type-strain genomes for metagenomic binning, comparative biology and taxonomic classification.</title>
        <authorList>
            <person name="Goeker M."/>
        </authorList>
    </citation>
    <scope>NUCLEOTIDE SEQUENCE [LARGE SCALE GENOMIC DNA]</scope>
    <source>
        <strain evidence="2 3">DSM 21634</strain>
    </source>
</reference>
<dbReference type="EMBL" id="QPJK01000003">
    <property type="protein sequence ID" value="RCW72830.1"/>
    <property type="molecule type" value="Genomic_DNA"/>
</dbReference>
<evidence type="ECO:0000256" key="1">
    <source>
        <dbReference type="SAM" id="SignalP"/>
    </source>
</evidence>
<feature type="signal peptide" evidence="1">
    <location>
        <begin position="1"/>
        <end position="17"/>
    </location>
</feature>
<evidence type="ECO:0000313" key="2">
    <source>
        <dbReference type="EMBL" id="RCW72830.1"/>
    </source>
</evidence>
<sequence length="186" mass="19337">MKTPRLSSSWLRPPAWALCVALAGCAANVERPGGGGASALQVPARAQGGVTLVVRAASPELARSSDWQALRGAWRDAMAEAAKAAGKQFQYLENEPQSTPAGSTLVVVQVKDYRYLSTGARYGLGAMTGNAYVNADAAFYVGPGRTAAGQRSYSTSSSAWQGIFSAMTDKQLASICAAMLKDIDGG</sequence>
<comment type="caution">
    <text evidence="2">The sequence shown here is derived from an EMBL/GenBank/DDBJ whole genome shotgun (WGS) entry which is preliminary data.</text>
</comment>
<evidence type="ECO:0008006" key="4">
    <source>
        <dbReference type="Google" id="ProtNLM"/>
    </source>
</evidence>
<dbReference type="OrthoDB" id="5974513at2"/>
<feature type="chain" id="PRO_5016621166" description="DUF4410 domain-containing protein" evidence="1">
    <location>
        <begin position="18"/>
        <end position="186"/>
    </location>
</feature>
<keyword evidence="3" id="KW-1185">Reference proteome</keyword>
<gene>
    <name evidence="2" type="ORF">DES41_103437</name>
</gene>
<evidence type="ECO:0000313" key="3">
    <source>
        <dbReference type="Proteomes" id="UP000252884"/>
    </source>
</evidence>
<proteinExistence type="predicted"/>